<proteinExistence type="predicted"/>
<reference evidence="2" key="1">
    <citation type="journal article" date="2020" name="Nature">
        <title>Giant virus diversity and host interactions through global metagenomics.</title>
        <authorList>
            <person name="Schulz F."/>
            <person name="Roux S."/>
            <person name="Paez-Espino D."/>
            <person name="Jungbluth S."/>
            <person name="Walsh D.A."/>
            <person name="Denef V.J."/>
            <person name="McMahon K.D."/>
            <person name="Konstantinidis K.T."/>
            <person name="Eloe-Fadrosh E.A."/>
            <person name="Kyrpides N.C."/>
            <person name="Woyke T."/>
        </authorList>
    </citation>
    <scope>NUCLEOTIDE SEQUENCE</scope>
    <source>
        <strain evidence="2">GVMAG-M-3300009182-78</strain>
    </source>
</reference>
<evidence type="ECO:0000313" key="2">
    <source>
        <dbReference type="EMBL" id="QHS85525.1"/>
    </source>
</evidence>
<evidence type="ECO:0000256" key="1">
    <source>
        <dbReference type="SAM" id="Phobius"/>
    </source>
</evidence>
<name>A0A6C0AZY7_9ZZZZ</name>
<keyword evidence="1" id="KW-0812">Transmembrane</keyword>
<accession>A0A6C0AZY7</accession>
<organism evidence="2">
    <name type="scientific">viral metagenome</name>
    <dbReference type="NCBI Taxonomy" id="1070528"/>
    <lineage>
        <taxon>unclassified sequences</taxon>
        <taxon>metagenomes</taxon>
        <taxon>organismal metagenomes</taxon>
    </lineage>
</organism>
<sequence>MPIKQVTYKYKTKWIIQSTFIIILLYTIFYWFFITPIFTLHEYQTKQWITELTNNIILGVKDPSKFANIERVYHFLSFWYTYMYFHTEKYTVWVLFNLQNKFTNIIVLNVYLYDFQNDAVVKEQIELNFHDLKTFQTDSGSLIIQLGESYYQEIDFYSNKSTLKIISNNIHFVVEMSIDDYTTNQASFLPRYQLLNNVISVQGNETGSPGEWMSDNPFIGKILGGSLNYDKIEAGGNFWFDNFIGCNNYYLGNYIWFVVINDDWIIYLLWFDTYDTRNNIDTVKPILIKDRKQNKFLYSGIPGSECKKMLGPLNIVNYALEPFSMTYESKKPIGISEYDDYTVSFNSPKINIQIESIQGKSRKVFEYDYYKNDETDTMRSNMKEWDKKYYEVLSNIRYVEYVNTVNVKINYENRVSSFEARQVIDAMYPKNTLIPKKIHYLG</sequence>
<keyword evidence="1" id="KW-0472">Membrane</keyword>
<dbReference type="EMBL" id="MN739044">
    <property type="protein sequence ID" value="QHS85525.1"/>
    <property type="molecule type" value="Genomic_DNA"/>
</dbReference>
<feature type="transmembrane region" description="Helical" evidence="1">
    <location>
        <begin position="12"/>
        <end position="33"/>
    </location>
</feature>
<keyword evidence="1" id="KW-1133">Transmembrane helix</keyword>
<dbReference type="AlphaFoldDB" id="A0A6C0AZY7"/>
<protein>
    <recommendedName>
        <fullName evidence="3">AttH domain-containing protein</fullName>
    </recommendedName>
</protein>
<evidence type="ECO:0008006" key="3">
    <source>
        <dbReference type="Google" id="ProtNLM"/>
    </source>
</evidence>